<dbReference type="SMART" id="SM00903">
    <property type="entry name" value="Flavin_Reduct"/>
    <property type="match status" value="1"/>
</dbReference>
<evidence type="ECO:0000313" key="5">
    <source>
        <dbReference type="Proteomes" id="UP000500806"/>
    </source>
</evidence>
<evidence type="ECO:0000256" key="1">
    <source>
        <dbReference type="ARBA" id="ARBA00008898"/>
    </source>
</evidence>
<dbReference type="GO" id="GO:0010181">
    <property type="term" value="F:FMN binding"/>
    <property type="evidence" value="ECO:0007669"/>
    <property type="project" value="InterPro"/>
</dbReference>
<dbReference type="GO" id="GO:0042602">
    <property type="term" value="F:riboflavin reductase (NADPH) activity"/>
    <property type="evidence" value="ECO:0007669"/>
    <property type="project" value="TreeGrafter"/>
</dbReference>
<sequence length="166" mass="18453">MTPFNSQELRKGFSSFATGVTVITCLDADQTPFGVTISSFNTVSLEPPLVLWSLKQRSHLMPYFEVGHKQLIHVLERSQESIAMHFATVKENQFVNIPHTSTLSGLAHIDGCVAYYECETVSIHTGGDHNIIVAKVLGLKNHPEREPLIFSRSQFVGLDVAEEKTI</sequence>
<keyword evidence="5" id="KW-1185">Reference proteome</keyword>
<dbReference type="AlphaFoldDB" id="A0A6M9PVK7"/>
<dbReference type="PANTHER" id="PTHR30466">
    <property type="entry name" value="FLAVIN REDUCTASE"/>
    <property type="match status" value="1"/>
</dbReference>
<evidence type="ECO:0000256" key="2">
    <source>
        <dbReference type="ARBA" id="ARBA00023002"/>
    </source>
</evidence>
<proteinExistence type="inferred from homology"/>
<evidence type="ECO:0000313" key="4">
    <source>
        <dbReference type="EMBL" id="QKM63458.1"/>
    </source>
</evidence>
<keyword evidence="2" id="KW-0560">Oxidoreductase</keyword>
<dbReference type="Gene3D" id="2.30.110.10">
    <property type="entry name" value="Electron Transport, Fmn-binding Protein, Chain A"/>
    <property type="match status" value="1"/>
</dbReference>
<dbReference type="KEGG" id="pani:DCO16_10660"/>
<feature type="domain" description="Flavin reductase like" evidence="3">
    <location>
        <begin position="13"/>
        <end position="157"/>
    </location>
</feature>
<reference evidence="4 5" key="1">
    <citation type="submission" date="2018-04" db="EMBL/GenBank/DDBJ databases">
        <title>Polynucleobacter sp. LimPoW16 genome.</title>
        <authorList>
            <person name="Hahn M.W."/>
        </authorList>
    </citation>
    <scope>NUCLEOTIDE SEQUENCE [LARGE SCALE GENOMIC DNA]</scope>
    <source>
        <strain evidence="4 5">LimPoW16</strain>
    </source>
</reference>
<protein>
    <submittedName>
        <fullName evidence="4">Flavin reductase</fullName>
    </submittedName>
</protein>
<dbReference type="InterPro" id="IPR002563">
    <property type="entry name" value="Flavin_Rdtase-like_dom"/>
</dbReference>
<dbReference type="RefSeq" id="WP_173943628.1">
    <property type="nucleotide sequence ID" value="NZ_CBCSCD010000002.1"/>
</dbReference>
<dbReference type="InterPro" id="IPR012349">
    <property type="entry name" value="Split_barrel_FMN-bd"/>
</dbReference>
<dbReference type="EMBL" id="CP028941">
    <property type="protein sequence ID" value="QKM63458.1"/>
    <property type="molecule type" value="Genomic_DNA"/>
</dbReference>
<organism evidence="4 5">
    <name type="scientific">Polynucleobacter antarcticus</name>
    <dbReference type="NCBI Taxonomy" id="1743162"/>
    <lineage>
        <taxon>Bacteria</taxon>
        <taxon>Pseudomonadati</taxon>
        <taxon>Pseudomonadota</taxon>
        <taxon>Betaproteobacteria</taxon>
        <taxon>Burkholderiales</taxon>
        <taxon>Burkholderiaceae</taxon>
        <taxon>Polynucleobacter</taxon>
    </lineage>
</organism>
<gene>
    <name evidence="4" type="ORF">DCO16_10660</name>
</gene>
<name>A0A6M9PVK7_9BURK</name>
<dbReference type="Pfam" id="PF01613">
    <property type="entry name" value="Flavin_Reduct"/>
    <property type="match status" value="1"/>
</dbReference>
<dbReference type="InterPro" id="IPR050268">
    <property type="entry name" value="NADH-dep_flavin_reductase"/>
</dbReference>
<dbReference type="SUPFAM" id="SSF50475">
    <property type="entry name" value="FMN-binding split barrel"/>
    <property type="match status" value="1"/>
</dbReference>
<dbReference type="Proteomes" id="UP000500806">
    <property type="component" value="Chromosome"/>
</dbReference>
<evidence type="ECO:0000259" key="3">
    <source>
        <dbReference type="SMART" id="SM00903"/>
    </source>
</evidence>
<dbReference type="PANTHER" id="PTHR30466:SF11">
    <property type="entry name" value="FLAVIN-DEPENDENT MONOOXYGENASE, REDUCTASE SUBUNIT HSAB"/>
    <property type="match status" value="1"/>
</dbReference>
<accession>A0A6M9PVK7</accession>
<comment type="similarity">
    <text evidence="1">Belongs to the non-flavoprotein flavin reductase family.</text>
</comment>